<accession>A0A8X6Q6L6</accession>
<dbReference type="EMBL" id="BMAW01078048">
    <property type="protein sequence ID" value="GFU09368.1"/>
    <property type="molecule type" value="Genomic_DNA"/>
</dbReference>
<reference evidence="1" key="1">
    <citation type="submission" date="2020-08" db="EMBL/GenBank/DDBJ databases">
        <title>Multicomponent nature underlies the extraordinary mechanical properties of spider dragline silk.</title>
        <authorList>
            <person name="Kono N."/>
            <person name="Nakamura H."/>
            <person name="Mori M."/>
            <person name="Yoshida Y."/>
            <person name="Ohtoshi R."/>
            <person name="Malay A.D."/>
            <person name="Moran D.A.P."/>
            <person name="Tomita M."/>
            <person name="Numata K."/>
            <person name="Arakawa K."/>
        </authorList>
    </citation>
    <scope>NUCLEOTIDE SEQUENCE</scope>
</reference>
<evidence type="ECO:0000313" key="1">
    <source>
        <dbReference type="EMBL" id="GFU09368.1"/>
    </source>
</evidence>
<keyword evidence="2" id="KW-1185">Reference proteome</keyword>
<gene>
    <name evidence="1" type="ORF">NPIL_87101</name>
</gene>
<evidence type="ECO:0000313" key="2">
    <source>
        <dbReference type="Proteomes" id="UP000887013"/>
    </source>
</evidence>
<proteinExistence type="predicted"/>
<dbReference type="AlphaFoldDB" id="A0A8X6Q6L6"/>
<organism evidence="1 2">
    <name type="scientific">Nephila pilipes</name>
    <name type="common">Giant wood spider</name>
    <name type="synonym">Nephila maculata</name>
    <dbReference type="NCBI Taxonomy" id="299642"/>
    <lineage>
        <taxon>Eukaryota</taxon>
        <taxon>Metazoa</taxon>
        <taxon>Ecdysozoa</taxon>
        <taxon>Arthropoda</taxon>
        <taxon>Chelicerata</taxon>
        <taxon>Arachnida</taxon>
        <taxon>Araneae</taxon>
        <taxon>Araneomorphae</taxon>
        <taxon>Entelegynae</taxon>
        <taxon>Araneoidea</taxon>
        <taxon>Nephilidae</taxon>
        <taxon>Nephila</taxon>
    </lineage>
</organism>
<feature type="non-terminal residue" evidence="1">
    <location>
        <position position="46"/>
    </location>
</feature>
<sequence>MPYTPALNVPVYGISKFYSDAPGCCGGGDFQQSRSSASLNHDPVEI</sequence>
<dbReference type="Proteomes" id="UP000887013">
    <property type="component" value="Unassembled WGS sequence"/>
</dbReference>
<protein>
    <submittedName>
        <fullName evidence="1">Uncharacterized protein</fullName>
    </submittedName>
</protein>
<comment type="caution">
    <text evidence="1">The sequence shown here is derived from an EMBL/GenBank/DDBJ whole genome shotgun (WGS) entry which is preliminary data.</text>
</comment>
<name>A0A8X6Q6L6_NEPPI</name>